<evidence type="ECO:0000256" key="4">
    <source>
        <dbReference type="ARBA" id="ARBA00023284"/>
    </source>
</evidence>
<dbReference type="PROSITE" id="PS51318">
    <property type="entry name" value="TAT"/>
    <property type="match status" value="1"/>
</dbReference>
<dbReference type="SUPFAM" id="SSF52833">
    <property type="entry name" value="Thioredoxin-like"/>
    <property type="match status" value="1"/>
</dbReference>
<dbReference type="InterPro" id="IPR050553">
    <property type="entry name" value="Thioredoxin_ResA/DsbE_sf"/>
</dbReference>
<feature type="domain" description="Thioredoxin" evidence="5">
    <location>
        <begin position="55"/>
        <end position="206"/>
    </location>
</feature>
<dbReference type="PANTHER" id="PTHR42852:SF6">
    <property type="entry name" value="THIOL:DISULFIDE INTERCHANGE PROTEIN DSBE"/>
    <property type="match status" value="1"/>
</dbReference>
<keyword evidence="4" id="KW-0676">Redox-active center</keyword>
<accession>A0ABS5FEX8</accession>
<evidence type="ECO:0000256" key="1">
    <source>
        <dbReference type="ARBA" id="ARBA00004196"/>
    </source>
</evidence>
<dbReference type="InterPro" id="IPR006311">
    <property type="entry name" value="TAT_signal"/>
</dbReference>
<dbReference type="InterPro" id="IPR013740">
    <property type="entry name" value="Redoxin"/>
</dbReference>
<dbReference type="EMBL" id="JAFCJH010000006">
    <property type="protein sequence ID" value="MBR0795340.1"/>
    <property type="molecule type" value="Genomic_DNA"/>
</dbReference>
<dbReference type="Pfam" id="PF08534">
    <property type="entry name" value="Redoxin"/>
    <property type="match status" value="1"/>
</dbReference>
<gene>
    <name evidence="6" type="ORF">JQ615_08065</name>
</gene>
<keyword evidence="3" id="KW-1015">Disulfide bond</keyword>
<dbReference type="PROSITE" id="PS51352">
    <property type="entry name" value="THIOREDOXIN_2"/>
    <property type="match status" value="1"/>
</dbReference>
<organism evidence="6 7">
    <name type="scientific">Bradyrhizobium jicamae</name>
    <dbReference type="NCBI Taxonomy" id="280332"/>
    <lineage>
        <taxon>Bacteria</taxon>
        <taxon>Pseudomonadati</taxon>
        <taxon>Pseudomonadota</taxon>
        <taxon>Alphaproteobacteria</taxon>
        <taxon>Hyphomicrobiales</taxon>
        <taxon>Nitrobacteraceae</taxon>
        <taxon>Bradyrhizobium</taxon>
    </lineage>
</organism>
<dbReference type="Proteomes" id="UP001315278">
    <property type="component" value="Unassembled WGS sequence"/>
</dbReference>
<reference evidence="7" key="1">
    <citation type="journal article" date="2021" name="ISME J.">
        <title>Evolutionary origin and ecological implication of a unique nif island in free-living Bradyrhizobium lineages.</title>
        <authorList>
            <person name="Tao J."/>
        </authorList>
    </citation>
    <scope>NUCLEOTIDE SEQUENCE [LARGE SCALE GENOMIC DNA]</scope>
    <source>
        <strain evidence="7">SZCCT0434</strain>
    </source>
</reference>
<evidence type="ECO:0000256" key="2">
    <source>
        <dbReference type="ARBA" id="ARBA00022748"/>
    </source>
</evidence>
<dbReference type="PROSITE" id="PS00194">
    <property type="entry name" value="THIOREDOXIN_1"/>
    <property type="match status" value="1"/>
</dbReference>
<dbReference type="InterPro" id="IPR017937">
    <property type="entry name" value="Thioredoxin_CS"/>
</dbReference>
<dbReference type="PANTHER" id="PTHR42852">
    <property type="entry name" value="THIOL:DISULFIDE INTERCHANGE PROTEIN DSBE"/>
    <property type="match status" value="1"/>
</dbReference>
<dbReference type="InterPro" id="IPR013766">
    <property type="entry name" value="Thioredoxin_domain"/>
</dbReference>
<protein>
    <submittedName>
        <fullName evidence="6">Redoxin family protein</fullName>
    </submittedName>
</protein>
<comment type="caution">
    <text evidence="6">The sequence shown here is derived from an EMBL/GenBank/DDBJ whole genome shotgun (WGS) entry which is preliminary data.</text>
</comment>
<dbReference type="CDD" id="cd02966">
    <property type="entry name" value="TlpA_like_family"/>
    <property type="match status" value="1"/>
</dbReference>
<dbReference type="InterPro" id="IPR036249">
    <property type="entry name" value="Thioredoxin-like_sf"/>
</dbReference>
<evidence type="ECO:0000313" key="7">
    <source>
        <dbReference type="Proteomes" id="UP001315278"/>
    </source>
</evidence>
<evidence type="ECO:0000313" key="6">
    <source>
        <dbReference type="EMBL" id="MBR0795340.1"/>
    </source>
</evidence>
<keyword evidence="7" id="KW-1185">Reference proteome</keyword>
<evidence type="ECO:0000256" key="3">
    <source>
        <dbReference type="ARBA" id="ARBA00023157"/>
    </source>
</evidence>
<keyword evidence="2" id="KW-0201">Cytochrome c-type biogenesis</keyword>
<dbReference type="Gene3D" id="3.40.30.10">
    <property type="entry name" value="Glutaredoxin"/>
    <property type="match status" value="1"/>
</dbReference>
<proteinExistence type="predicted"/>
<sequence length="214" mass="23225">MHDGSKAAGRTLSRRSFLMAAPALTLATLGAPPTRAGERDWPPVFETGRSQFTVVRPRTTMPSLRLQDLRGKDVLLAPKPGRITLINLWATWCAACRLDLPTIASLDRQRRDALDACAICTDTRDIRTIRSFLGSVNVPDLSCYVDTYGAAVPPKGSSDALFKPVGMPITYLVGPSMQIEGYITGAADWLSPEGARLLQFYREQASQGLPSSSS</sequence>
<name>A0ABS5FEX8_9BRAD</name>
<evidence type="ECO:0000259" key="5">
    <source>
        <dbReference type="PROSITE" id="PS51352"/>
    </source>
</evidence>
<comment type="subcellular location">
    <subcellularLocation>
        <location evidence="1">Cell envelope</location>
    </subcellularLocation>
</comment>